<dbReference type="RefSeq" id="WP_128563694.1">
    <property type="nucleotide sequence ID" value="NZ_BPQH01000011.1"/>
</dbReference>
<dbReference type="InterPro" id="IPR001310">
    <property type="entry name" value="Histidine_triad_HIT"/>
</dbReference>
<dbReference type="Pfam" id="PF01230">
    <property type="entry name" value="HIT"/>
    <property type="match status" value="1"/>
</dbReference>
<sequence length="143" mass="15183">MTSSAYDPANIFGKILRGEIPCHRVYEDAHTLAFMDVMPQADGHTLVVPKRPSRGLLDADPAVFAPLFATVQRVAAAAKAAFAADGVAVYQYNEAAAGQTVFHLHVHVLPRHEGAAPRRHAGGMADPAVLAAHAERIRAALDA</sequence>
<evidence type="ECO:0000313" key="4">
    <source>
        <dbReference type="Proteomes" id="UP001055167"/>
    </source>
</evidence>
<dbReference type="InterPro" id="IPR036265">
    <property type="entry name" value="HIT-like_sf"/>
</dbReference>
<name>A0ABQ4R243_9HYPH</name>
<gene>
    <name evidence="3" type="ORF">OPKNFCMD_3590</name>
</gene>
<reference evidence="3" key="1">
    <citation type="journal article" date="2021" name="Front. Microbiol.">
        <title>Comprehensive Comparative Genomics and Phenotyping of Methylobacterium Species.</title>
        <authorList>
            <person name="Alessa O."/>
            <person name="Ogura Y."/>
            <person name="Fujitani Y."/>
            <person name="Takami H."/>
            <person name="Hayashi T."/>
            <person name="Sahin N."/>
            <person name="Tani A."/>
        </authorList>
    </citation>
    <scope>NUCLEOTIDE SEQUENCE</scope>
    <source>
        <strain evidence="3">KCTC 52305</strain>
    </source>
</reference>
<feature type="short sequence motif" description="Histidine triad motif" evidence="1">
    <location>
        <begin position="103"/>
        <end position="107"/>
    </location>
</feature>
<dbReference type="PROSITE" id="PS51084">
    <property type="entry name" value="HIT_2"/>
    <property type="match status" value="1"/>
</dbReference>
<evidence type="ECO:0000256" key="1">
    <source>
        <dbReference type="PROSITE-ProRule" id="PRU00464"/>
    </source>
</evidence>
<comment type="caution">
    <text evidence="3">The sequence shown here is derived from an EMBL/GenBank/DDBJ whole genome shotgun (WGS) entry which is preliminary data.</text>
</comment>
<dbReference type="SUPFAM" id="SSF54197">
    <property type="entry name" value="HIT-like"/>
    <property type="match status" value="1"/>
</dbReference>
<accession>A0ABQ4R243</accession>
<organism evidence="3 4">
    <name type="scientific">Methylobacterium crusticola</name>
    <dbReference type="NCBI Taxonomy" id="1697972"/>
    <lineage>
        <taxon>Bacteria</taxon>
        <taxon>Pseudomonadati</taxon>
        <taxon>Pseudomonadota</taxon>
        <taxon>Alphaproteobacteria</taxon>
        <taxon>Hyphomicrobiales</taxon>
        <taxon>Methylobacteriaceae</taxon>
        <taxon>Methylobacterium</taxon>
    </lineage>
</organism>
<reference evidence="3" key="2">
    <citation type="submission" date="2021-08" db="EMBL/GenBank/DDBJ databases">
        <authorList>
            <person name="Tani A."/>
            <person name="Ola A."/>
            <person name="Ogura Y."/>
            <person name="Katsura K."/>
            <person name="Hayashi T."/>
        </authorList>
    </citation>
    <scope>NUCLEOTIDE SEQUENCE</scope>
    <source>
        <strain evidence="3">KCTC 52305</strain>
    </source>
</reference>
<feature type="domain" description="HIT" evidence="2">
    <location>
        <begin position="11"/>
        <end position="118"/>
    </location>
</feature>
<evidence type="ECO:0000259" key="2">
    <source>
        <dbReference type="PROSITE" id="PS51084"/>
    </source>
</evidence>
<dbReference type="PRINTS" id="PR00332">
    <property type="entry name" value="HISTRIAD"/>
</dbReference>
<dbReference type="InterPro" id="IPR039384">
    <property type="entry name" value="HINT"/>
</dbReference>
<keyword evidence="4" id="KW-1185">Reference proteome</keyword>
<dbReference type="PANTHER" id="PTHR46648">
    <property type="entry name" value="HIT FAMILY PROTEIN 1"/>
    <property type="match status" value="1"/>
</dbReference>
<protein>
    <recommendedName>
        <fullName evidence="2">HIT domain-containing protein</fullName>
    </recommendedName>
</protein>
<dbReference type="Proteomes" id="UP001055167">
    <property type="component" value="Unassembled WGS sequence"/>
</dbReference>
<dbReference type="PANTHER" id="PTHR46648:SF1">
    <property type="entry name" value="ADENOSINE 5'-MONOPHOSPHORAMIDASE HNT1"/>
    <property type="match status" value="1"/>
</dbReference>
<dbReference type="Gene3D" id="3.30.428.10">
    <property type="entry name" value="HIT-like"/>
    <property type="match status" value="1"/>
</dbReference>
<dbReference type="EMBL" id="BPQH01000011">
    <property type="protein sequence ID" value="GJD50842.1"/>
    <property type="molecule type" value="Genomic_DNA"/>
</dbReference>
<dbReference type="InterPro" id="IPR011146">
    <property type="entry name" value="HIT-like"/>
</dbReference>
<dbReference type="CDD" id="cd01277">
    <property type="entry name" value="HINT_subgroup"/>
    <property type="match status" value="1"/>
</dbReference>
<proteinExistence type="predicted"/>
<evidence type="ECO:0000313" key="3">
    <source>
        <dbReference type="EMBL" id="GJD50842.1"/>
    </source>
</evidence>